<dbReference type="Proteomes" id="UP000053176">
    <property type="component" value="Unassembled WGS sequence"/>
</dbReference>
<evidence type="ECO:0000259" key="4">
    <source>
        <dbReference type="PROSITE" id="PS51123"/>
    </source>
</evidence>
<dbReference type="Pfam" id="PF00691">
    <property type="entry name" value="OmpA"/>
    <property type="match status" value="1"/>
</dbReference>
<dbReference type="GO" id="GO:0016020">
    <property type="term" value="C:membrane"/>
    <property type="evidence" value="ECO:0007669"/>
    <property type="project" value="UniProtKB-UniRule"/>
</dbReference>
<dbReference type="OrthoDB" id="5525824at2"/>
<feature type="transmembrane region" description="Helical" evidence="3">
    <location>
        <begin position="21"/>
        <end position="41"/>
    </location>
</feature>
<evidence type="ECO:0000256" key="1">
    <source>
        <dbReference type="PROSITE-ProRule" id="PRU00473"/>
    </source>
</evidence>
<dbReference type="Gene3D" id="1.10.287.1490">
    <property type="match status" value="1"/>
</dbReference>
<evidence type="ECO:0000313" key="6">
    <source>
        <dbReference type="Proteomes" id="UP000053176"/>
    </source>
</evidence>
<dbReference type="PANTHER" id="PTHR30329:SF21">
    <property type="entry name" value="LIPOPROTEIN YIAD-RELATED"/>
    <property type="match status" value="1"/>
</dbReference>
<comment type="caution">
    <text evidence="5">The sequence shown here is derived from an EMBL/GenBank/DDBJ whole genome shotgun (WGS) entry which is preliminary data.</text>
</comment>
<dbReference type="PROSITE" id="PS51123">
    <property type="entry name" value="OMPA_2"/>
    <property type="match status" value="1"/>
</dbReference>
<accession>A0A101KRQ5</accession>
<feature type="domain" description="OmpA-like" evidence="4">
    <location>
        <begin position="153"/>
        <end position="300"/>
    </location>
</feature>
<reference evidence="5 6" key="1">
    <citation type="submission" date="2015-12" db="EMBL/GenBank/DDBJ databases">
        <title>Draft genome sequence of Mesorhizobium sp. UFLA 01-765, a multitolerant efficient symbiont and plant-growth promoting strain isolated from Zn-mining soil using Leucaena leucocephala as a trap plant.</title>
        <authorList>
            <person name="Rangel W.M."/>
            <person name="Thijs S."/>
            <person name="Longatti S.M."/>
            <person name="Moreira F.M."/>
            <person name="Weyens N."/>
            <person name="Vangronsveld J."/>
            <person name="Van Hamme J.D."/>
            <person name="Bottos E.M."/>
            <person name="Rineau F."/>
        </authorList>
    </citation>
    <scope>NUCLEOTIDE SEQUENCE [LARGE SCALE GENOMIC DNA]</scope>
    <source>
        <strain evidence="5 6">UFLA 01-765</strain>
    </source>
</reference>
<evidence type="ECO:0000256" key="2">
    <source>
        <dbReference type="SAM" id="Coils"/>
    </source>
</evidence>
<dbReference type="AlphaFoldDB" id="A0A101KRQ5"/>
<dbReference type="EMBL" id="LPWA01000115">
    <property type="protein sequence ID" value="KUM25651.1"/>
    <property type="molecule type" value="Genomic_DNA"/>
</dbReference>
<dbReference type="InterPro" id="IPR006665">
    <property type="entry name" value="OmpA-like"/>
</dbReference>
<keyword evidence="1 3" id="KW-0472">Membrane</keyword>
<evidence type="ECO:0000256" key="3">
    <source>
        <dbReference type="SAM" id="Phobius"/>
    </source>
</evidence>
<sequence>MRATPMRRRRHEEEEESAFVSMTDMTVGFLFIVILLLAFFASQYNPSEMVPRPEYEQVLNERDALAVELKRLQQRIAQLETERDTAIAARERADKEIVKLKTRIAKLEAELERLKKPNPLEAYINSSMEARRRILQQLRDHIALDFPDLQLMLSEESLRFQGEGLFKRGEYTLLPDRLRLVQVLADRLHEILPCYTLGDDARFDTNCNSGFALIEAVQIEGHTDSDGDDMANLVLSTNRATTTFRAMTTHQVKLLNYRNFQQQPVLSVAGYGRMRPIASNDTVEHKASNRRIDLRIIMHVPRDTDEIDKVRDALLIGSRMNPQ</sequence>
<keyword evidence="3" id="KW-0812">Transmembrane</keyword>
<dbReference type="InterPro" id="IPR050330">
    <property type="entry name" value="Bact_OuterMem_StrucFunc"/>
</dbReference>
<dbReference type="PANTHER" id="PTHR30329">
    <property type="entry name" value="STATOR ELEMENT OF FLAGELLAR MOTOR COMPLEX"/>
    <property type="match status" value="1"/>
</dbReference>
<protein>
    <recommendedName>
        <fullName evidence="4">OmpA-like domain-containing protein</fullName>
    </recommendedName>
</protein>
<keyword evidence="3" id="KW-1133">Transmembrane helix</keyword>
<organism evidence="5 6">
    <name type="scientific">Rhizobium loti</name>
    <name type="common">Mesorhizobium loti</name>
    <dbReference type="NCBI Taxonomy" id="381"/>
    <lineage>
        <taxon>Bacteria</taxon>
        <taxon>Pseudomonadati</taxon>
        <taxon>Pseudomonadota</taxon>
        <taxon>Alphaproteobacteria</taxon>
        <taxon>Hyphomicrobiales</taxon>
        <taxon>Phyllobacteriaceae</taxon>
        <taxon>Mesorhizobium</taxon>
    </lineage>
</organism>
<feature type="coiled-coil region" evidence="2">
    <location>
        <begin position="55"/>
        <end position="117"/>
    </location>
</feature>
<keyword evidence="2" id="KW-0175">Coiled coil</keyword>
<dbReference type="SUPFAM" id="SSF103088">
    <property type="entry name" value="OmpA-like"/>
    <property type="match status" value="1"/>
</dbReference>
<gene>
    <name evidence="5" type="ORF">AU467_25390</name>
</gene>
<proteinExistence type="predicted"/>
<name>A0A101KRQ5_RHILI</name>
<dbReference type="CDD" id="cd07185">
    <property type="entry name" value="OmpA_C-like"/>
    <property type="match status" value="1"/>
</dbReference>
<dbReference type="Gene3D" id="3.30.1330.60">
    <property type="entry name" value="OmpA-like domain"/>
    <property type="match status" value="1"/>
</dbReference>
<dbReference type="InterPro" id="IPR036737">
    <property type="entry name" value="OmpA-like_sf"/>
</dbReference>
<evidence type="ECO:0000313" key="5">
    <source>
        <dbReference type="EMBL" id="KUM25651.1"/>
    </source>
</evidence>